<feature type="transmembrane region" description="Helical" evidence="2">
    <location>
        <begin position="1305"/>
        <end position="1326"/>
    </location>
</feature>
<keyword evidence="2" id="KW-1133">Transmembrane helix</keyword>
<feature type="transmembrane region" description="Helical" evidence="2">
    <location>
        <begin position="232"/>
        <end position="253"/>
    </location>
</feature>
<feature type="compositionally biased region" description="Polar residues" evidence="1">
    <location>
        <begin position="1541"/>
        <end position="1566"/>
    </location>
</feature>
<comment type="caution">
    <text evidence="3">The sequence shown here is derived from an EMBL/GenBank/DDBJ whole genome shotgun (WGS) entry which is preliminary data.</text>
</comment>
<proteinExistence type="predicted"/>
<keyword evidence="2" id="KW-0812">Transmembrane</keyword>
<feature type="transmembrane region" description="Helical" evidence="2">
    <location>
        <begin position="1090"/>
        <end position="1113"/>
    </location>
</feature>
<feature type="region of interest" description="Disordered" evidence="1">
    <location>
        <begin position="1635"/>
        <end position="1660"/>
    </location>
</feature>
<organism evidence="3 4">
    <name type="scientific">Halteria grandinella</name>
    <dbReference type="NCBI Taxonomy" id="5974"/>
    <lineage>
        <taxon>Eukaryota</taxon>
        <taxon>Sar</taxon>
        <taxon>Alveolata</taxon>
        <taxon>Ciliophora</taxon>
        <taxon>Intramacronucleata</taxon>
        <taxon>Spirotrichea</taxon>
        <taxon>Stichotrichia</taxon>
        <taxon>Sporadotrichida</taxon>
        <taxon>Halteriidae</taxon>
        <taxon>Halteria</taxon>
    </lineage>
</organism>
<keyword evidence="2" id="KW-0472">Membrane</keyword>
<feature type="transmembrane region" description="Helical" evidence="2">
    <location>
        <begin position="202"/>
        <end position="220"/>
    </location>
</feature>
<feature type="transmembrane region" description="Helical" evidence="2">
    <location>
        <begin position="1743"/>
        <end position="1764"/>
    </location>
</feature>
<evidence type="ECO:0000313" key="3">
    <source>
        <dbReference type="EMBL" id="TNV87637.1"/>
    </source>
</evidence>
<gene>
    <name evidence="3" type="ORF">FGO68_gene1529</name>
</gene>
<reference evidence="3" key="1">
    <citation type="submission" date="2019-06" db="EMBL/GenBank/DDBJ databases">
        <authorList>
            <person name="Zheng W."/>
        </authorList>
    </citation>
    <scope>NUCLEOTIDE SEQUENCE</scope>
    <source>
        <strain evidence="3">QDHG01</strain>
    </source>
</reference>
<feature type="transmembrane region" description="Helical" evidence="2">
    <location>
        <begin position="138"/>
        <end position="164"/>
    </location>
</feature>
<name>A0A8J8P3Y2_HALGN</name>
<dbReference type="OrthoDB" id="303417at2759"/>
<feature type="region of interest" description="Disordered" evidence="1">
    <location>
        <begin position="1538"/>
        <end position="1601"/>
    </location>
</feature>
<feature type="transmembrane region" description="Helical" evidence="2">
    <location>
        <begin position="99"/>
        <end position="118"/>
    </location>
</feature>
<accession>A0A8J8P3Y2</accession>
<feature type="transmembrane region" description="Helical" evidence="2">
    <location>
        <begin position="1972"/>
        <end position="1992"/>
    </location>
</feature>
<evidence type="ECO:0000313" key="4">
    <source>
        <dbReference type="Proteomes" id="UP000785679"/>
    </source>
</evidence>
<feature type="compositionally biased region" description="Polar residues" evidence="1">
    <location>
        <begin position="1583"/>
        <end position="1592"/>
    </location>
</feature>
<feature type="transmembrane region" description="Helical" evidence="2">
    <location>
        <begin position="265"/>
        <end position="285"/>
    </location>
</feature>
<dbReference type="PANTHER" id="PTHR31600:SF2">
    <property type="entry name" value="GAMETE ENRICHED GENE 10 PROTEIN-RELATED"/>
    <property type="match status" value="1"/>
</dbReference>
<dbReference type="Proteomes" id="UP000785679">
    <property type="component" value="Unassembled WGS sequence"/>
</dbReference>
<evidence type="ECO:0000256" key="2">
    <source>
        <dbReference type="SAM" id="Phobius"/>
    </source>
</evidence>
<protein>
    <submittedName>
        <fullName evidence="3">Uncharacterized protein</fullName>
    </submittedName>
</protein>
<dbReference type="InterPro" id="IPR052994">
    <property type="entry name" value="Tiny_macrocysts_regulators"/>
</dbReference>
<keyword evidence="4" id="KW-1185">Reference proteome</keyword>
<sequence length="2031" mass="233302">MAQIFLIYLNPSINFYFQDKSVGLFSLTYLRSFDQQLFDDVFQNESLLVISSFAILCFSLAMPSSLFALSLYDLSGKALDKDTSSSSQQSNSKSFIRSLYSTVLIAFHSFLHIILSDLNMRTIKQTIGNELMSMGGKFGIYVVCAASLFVQLLIMFFLLSIFTIRVPATQLIPWSTANQKSEEICLGVQLLLIGLNNIDNQGGALFAIFVLLAIQTYQIARRAIYDSFFDPYLSLLINIRDFTLWLIFFIGVVCFSLKDQQDFDLLYFFLCVPLLIYLISILRTMRKSHFVLKLKNADIQSEENAIQAMLTLFQLVSDALGYGGSTEPVKQRALGQIVDLINDHIEECADIFCICGEAETLYDLMKHGVEHNSDLIPLSETDSNGKYSLIIDNKSTTKPVSPFTIITQGKSHNFMSDGQRRREMLALTLSTTIRSTKQHTLKSSTTMNSISKKRTSVDNKKAKQLILGSEKYVRVNCAEQKQKFLTQVLQLYFNAIESKFPQSLSLKFLSMHFSFTYQKNPMKAIHKLRYLMVENQDFREKVVFYINELFFLWKIEEQQRQTKNTEDLSQNGFIQHKVECDGFVRKNILENNFLKSIEQLTQSVIEFWQNLYNKEIHVKKALCQATRISQHMKHMNDIFDDLQSLPSRTSSKDHHPFFKLAVAQLHVLNDSVSYDLNISKMKSIIELKSLFKHNLEFELASQLRFMVIDGKGSNFGKILQIDKKLKAFLEWREEDADSYDVHSIMPNLIRGKHEHFVAKYNTTGQAFLINNETTVFIKLSSGFVYPVSIILKFYYSSIYQYTFLAQIRPMREMSPFDDGNKYQTQDLHFMIVDHQSEEGTIVEFSESISNLMKLHQLSCDFSLDAVPKTISDFILDLDYQWFKSTRTERAIAQEVFEDTHKIDINKLSDRLLKKDGDNKSTQNQRRGMLSKRKLKDKGILTVKLRVFEEKFCGGMLNLDIFCFTEVDEQINENNMLNPLIKNLKFQLQRDSISPGNTGVAENFGGALGNFDLFRQTFHKRPSIMLKQANSSLNNQIKSLTGLEQKVIEEKDESESQVSSGSAQSDLPHAVFPNLQSSMNDNKTPKSLINIIRLTFSLFLIMIIISSINLGIIMSNQQQSQVDIYSIKYSYDRLLYLTINQNLMRTILNLANDQEPQKSLIMSDRFSIYKEIQQRYIQTMKSTTSILNQKQYEKSKEFKQFESGDTSTILSYLNDYQRTYQSAENFQISINLYITKLNELNMLQRDFLKGNSFFQSLLKVNSTPSYYEKDLYFVLENGLTGLRESILTDCNYYAREAEIHAKSSKFTILITALISIVFIALIGSLIAPMMTQAEHRKHLSLLFFLKVPKIRLPTMIQNCKYCLKISDVSRYHQIQLDYQDYLRLTLLTDEDQDEKVQYYPTENLFDLTEEFSESEIESAAGYDNQLEIVEEDQQEENESLDENPRIGPKSRFGRVLFSLAAANRSRQSANSQQSSELSLNSGIQRKIVQVHKMVNRADSIAQAKILSEAEAKEQQSRKNPFSRWKTSFAKVGFVVRSKTKKASQMSSKGSNRNSVRGSQASIKSINPASPDKPIGPSKFKKRNQSTASYAQQKENSKIAKKTGNNIMRGSIKEVLEEEFECDDDGLKDQSSFYQESDKNQIPLSSNPSSLNLSSSQQQDSSIHELAKPSLAKVESSQSMSEYEYGIELQDNEPEANEDQSKFDQHDQEVDSEWEREVLQQKHLEELAINSALIQKTSFKSRIRLVISLLALILILCSYFVIIYLLSAKTFNTVQETISKIEIILFKTSCFDQIVSFHREELIRNTTYLIKDPRKKIFEKNDVTIKDHAVEQLIDFCQEKDRQYLSLIVDKPDYLVDVLSYQDILDSPHVCETLQTQNLTQICKTSLNGLMAQGISSSQSYMFAQLVKQGHYFDSVEASAEGRNAKVLEKMMNDKLMIEIMDFNQVALRPMLSELRERAIASMDDYVHSFVADLILAFAIFAILLTLMLIIIMLKGFPKMKKEMLDTNRMMQIIPVETLTKQDIDDLTAFFHT</sequence>
<feature type="transmembrane region" description="Helical" evidence="2">
    <location>
        <begin position="47"/>
        <end position="72"/>
    </location>
</feature>
<evidence type="ECO:0000256" key="1">
    <source>
        <dbReference type="SAM" id="MobiDB-lite"/>
    </source>
</evidence>
<dbReference type="PANTHER" id="PTHR31600">
    <property type="entry name" value="TINY MACROCYSTS PROTEIN B-RELATED"/>
    <property type="match status" value="1"/>
</dbReference>
<feature type="compositionally biased region" description="Low complexity" evidence="1">
    <location>
        <begin position="1638"/>
        <end position="1659"/>
    </location>
</feature>
<dbReference type="EMBL" id="RRYP01000305">
    <property type="protein sequence ID" value="TNV87637.1"/>
    <property type="molecule type" value="Genomic_DNA"/>
</dbReference>